<dbReference type="EMBL" id="CACRXK020022633">
    <property type="protein sequence ID" value="CAB4037005.1"/>
    <property type="molecule type" value="Genomic_DNA"/>
</dbReference>
<dbReference type="PANTHER" id="PTHR47510">
    <property type="entry name" value="REVERSE TRANSCRIPTASE DOMAIN-CONTAINING PROTEIN"/>
    <property type="match status" value="1"/>
</dbReference>
<dbReference type="AlphaFoldDB" id="A0A6S7JVY2"/>
<evidence type="ECO:0000313" key="1">
    <source>
        <dbReference type="EMBL" id="CAB4037005.1"/>
    </source>
</evidence>
<dbReference type="Proteomes" id="UP001152795">
    <property type="component" value="Unassembled WGS sequence"/>
</dbReference>
<protein>
    <submittedName>
        <fullName evidence="1">Uncharacterized protein</fullName>
    </submittedName>
</protein>
<dbReference type="OrthoDB" id="5959732at2759"/>
<evidence type="ECO:0000313" key="2">
    <source>
        <dbReference type="Proteomes" id="UP001152795"/>
    </source>
</evidence>
<proteinExistence type="predicted"/>
<reference evidence="1" key="1">
    <citation type="submission" date="2020-04" db="EMBL/GenBank/DDBJ databases">
        <authorList>
            <person name="Alioto T."/>
            <person name="Alioto T."/>
            <person name="Gomez Garrido J."/>
        </authorList>
    </citation>
    <scope>NUCLEOTIDE SEQUENCE</scope>
    <source>
        <strain evidence="1">A484AB</strain>
    </source>
</reference>
<organism evidence="1 2">
    <name type="scientific">Paramuricea clavata</name>
    <name type="common">Red gorgonian</name>
    <name type="synonym">Violescent sea-whip</name>
    <dbReference type="NCBI Taxonomy" id="317549"/>
    <lineage>
        <taxon>Eukaryota</taxon>
        <taxon>Metazoa</taxon>
        <taxon>Cnidaria</taxon>
        <taxon>Anthozoa</taxon>
        <taxon>Octocorallia</taxon>
        <taxon>Malacalcyonacea</taxon>
        <taxon>Plexauridae</taxon>
        <taxon>Paramuricea</taxon>
    </lineage>
</organism>
<gene>
    <name evidence="1" type="ORF">PACLA_8A001721</name>
</gene>
<comment type="caution">
    <text evidence="1">The sequence shown here is derived from an EMBL/GenBank/DDBJ whole genome shotgun (WGS) entry which is preliminary data.</text>
</comment>
<dbReference type="PANTHER" id="PTHR47510:SF3">
    <property type="entry name" value="ENDO_EXONUCLEASE_PHOSPHATASE DOMAIN-CONTAINING PROTEIN"/>
    <property type="match status" value="1"/>
</dbReference>
<sequence>MELGRYLNKVDWSILDLHDTCERKVFTDVISTGLNLLKPEKMIKFYHNDPPWITDDFKCMVKKRQQAFSTGNITALKFYRNKVNKMRYRCRINYYACKVNHLKQTKPKEWWKKVKGICGATSPFGIDSLVSHLQIDNLDQMSPSDIANTNKDSFLDSMKARSFVPLMILTYRSE</sequence>
<keyword evidence="2" id="KW-1185">Reference proteome</keyword>
<accession>A0A6S7JVY2</accession>
<name>A0A6S7JVY2_PARCT</name>